<gene>
    <name evidence="2" type="ORF">BLL52_0878</name>
</gene>
<dbReference type="AlphaFoldDB" id="A0A1Q8YIF5"/>
<name>A0A1Q8YIF5_9BURK</name>
<comment type="caution">
    <text evidence="2">The sequence shown here is derived from an EMBL/GenBank/DDBJ whole genome shotgun (WGS) entry which is preliminary data.</text>
</comment>
<proteinExistence type="predicted"/>
<accession>A0A1Q8YIF5</accession>
<organism evidence="2 3">
    <name type="scientific">Rhodoferax antarcticus ANT.BR</name>
    <dbReference type="NCBI Taxonomy" id="1111071"/>
    <lineage>
        <taxon>Bacteria</taxon>
        <taxon>Pseudomonadati</taxon>
        <taxon>Pseudomonadota</taxon>
        <taxon>Betaproteobacteria</taxon>
        <taxon>Burkholderiales</taxon>
        <taxon>Comamonadaceae</taxon>
        <taxon>Rhodoferax</taxon>
    </lineage>
</organism>
<dbReference type="EMBL" id="MSYM01000007">
    <property type="protein sequence ID" value="OLP07782.1"/>
    <property type="molecule type" value="Genomic_DNA"/>
</dbReference>
<evidence type="ECO:0000313" key="3">
    <source>
        <dbReference type="Proteomes" id="UP000185911"/>
    </source>
</evidence>
<evidence type="ECO:0000259" key="1">
    <source>
        <dbReference type="PROSITE" id="PS50532"/>
    </source>
</evidence>
<sequence>MPTQPMKMRMIKEALRYNLELGHSLERCARALNISKGVVAKYVALAKAAALDWAQIAAMTEVDLQARLQQVKPKARQSAVQLATAQVCNGSNGSNARDAARCEGPIPTSGPFVQPDYAQMHRELSRKGMTLMLAMAIAPGQSPA</sequence>
<reference evidence="2 3" key="1">
    <citation type="submission" date="2017-01" db="EMBL/GenBank/DDBJ databases">
        <title>Genome sequence of Rhodoferax antarcticus ANT.BR, a psychrophilic purple nonsulfur bacterium from an Antarctic microbial mat.</title>
        <authorList>
            <person name="Baker J."/>
            <person name="Riester C."/>
            <person name="Skinner B."/>
            <person name="Newell A."/>
            <person name="Swingley W."/>
            <person name="Madigan M."/>
            <person name="Jung D."/>
            <person name="Asao M."/>
            <person name="Chen M."/>
            <person name="Loughlin P."/>
            <person name="Pan H."/>
            <person name="Lin S."/>
            <person name="Li N."/>
            <person name="Shaw J."/>
            <person name="Prado M."/>
            <person name="Sherman C."/>
            <person name="Li X."/>
            <person name="Tang J."/>
            <person name="Blankenship R."/>
            <person name="Zhao T."/>
            <person name="Touchman J."/>
            <person name="Sattley M."/>
        </authorList>
    </citation>
    <scope>NUCLEOTIDE SEQUENCE [LARGE SCALE GENOMIC DNA]</scope>
    <source>
        <strain evidence="2 3">ANT.BR</strain>
    </source>
</reference>
<evidence type="ECO:0000313" key="2">
    <source>
        <dbReference type="EMBL" id="OLP07782.1"/>
    </source>
</evidence>
<dbReference type="Proteomes" id="UP000185911">
    <property type="component" value="Unassembled WGS sequence"/>
</dbReference>
<dbReference type="InterPro" id="IPR017895">
    <property type="entry name" value="HTH_IS408/IS1162_type"/>
</dbReference>
<keyword evidence="3" id="KW-1185">Reference proteome</keyword>
<dbReference type="PROSITE" id="PS50532">
    <property type="entry name" value="HTH_IS408"/>
    <property type="match status" value="1"/>
</dbReference>
<protein>
    <recommendedName>
        <fullName evidence="1">HTH IS408-type domain-containing protein</fullName>
    </recommendedName>
</protein>
<feature type="domain" description="HTH IS408-type" evidence="1">
    <location>
        <begin position="11"/>
        <end position="124"/>
    </location>
</feature>